<keyword evidence="6" id="KW-0325">Glycoprotein</keyword>
<feature type="signal peptide" evidence="7">
    <location>
        <begin position="1"/>
        <end position="26"/>
    </location>
</feature>
<evidence type="ECO:0000256" key="7">
    <source>
        <dbReference type="SAM" id="SignalP"/>
    </source>
</evidence>
<evidence type="ECO:0000256" key="2">
    <source>
        <dbReference type="ARBA" id="ARBA00008779"/>
    </source>
</evidence>
<comment type="cofactor">
    <cofactor evidence="1">
        <name>Ca(2+)</name>
        <dbReference type="ChEBI" id="CHEBI:29108"/>
    </cofactor>
</comment>
<dbReference type="GO" id="GO:0046872">
    <property type="term" value="F:metal ion binding"/>
    <property type="evidence" value="ECO:0007669"/>
    <property type="project" value="UniProtKB-KW"/>
</dbReference>
<dbReference type="PROSITE" id="PS00523">
    <property type="entry name" value="SULFATASE_1"/>
    <property type="match status" value="1"/>
</dbReference>
<gene>
    <name evidence="10" type="primary">LOC117645030</name>
</gene>
<dbReference type="InterPro" id="IPR047115">
    <property type="entry name" value="ARSB"/>
</dbReference>
<dbReference type="GO" id="GO:0008484">
    <property type="term" value="F:sulfuric ester hydrolase activity"/>
    <property type="evidence" value="ECO:0007669"/>
    <property type="project" value="InterPro"/>
</dbReference>
<evidence type="ECO:0000259" key="8">
    <source>
        <dbReference type="Pfam" id="PF00884"/>
    </source>
</evidence>
<dbReference type="PANTHER" id="PTHR10342">
    <property type="entry name" value="ARYLSULFATASE"/>
    <property type="match status" value="1"/>
</dbReference>
<dbReference type="InterPro" id="IPR000917">
    <property type="entry name" value="Sulfatase_N"/>
</dbReference>
<dbReference type="SUPFAM" id="SSF53649">
    <property type="entry name" value="Alkaline phosphatase-like"/>
    <property type="match status" value="1"/>
</dbReference>
<evidence type="ECO:0000256" key="4">
    <source>
        <dbReference type="ARBA" id="ARBA00022801"/>
    </source>
</evidence>
<feature type="chain" id="PRO_5027567332" evidence="7">
    <location>
        <begin position="27"/>
        <end position="585"/>
    </location>
</feature>
<dbReference type="RefSeq" id="XP_034240803.1">
    <property type="nucleotide sequence ID" value="XM_034384912.1"/>
</dbReference>
<evidence type="ECO:0000313" key="10">
    <source>
        <dbReference type="RefSeq" id="XP_034240803.1"/>
    </source>
</evidence>
<comment type="similarity">
    <text evidence="2">Belongs to the sulfatase family.</text>
</comment>
<dbReference type="CDD" id="cd16029">
    <property type="entry name" value="4-S"/>
    <property type="match status" value="1"/>
</dbReference>
<dbReference type="Proteomes" id="UP000515158">
    <property type="component" value="Unplaced"/>
</dbReference>
<accession>A0A6P8YLL9</accession>
<keyword evidence="7" id="KW-0732">Signal</keyword>
<dbReference type="OrthoDB" id="103349at2759"/>
<dbReference type="InterPro" id="IPR024607">
    <property type="entry name" value="Sulfatase_CS"/>
</dbReference>
<evidence type="ECO:0000256" key="5">
    <source>
        <dbReference type="ARBA" id="ARBA00022837"/>
    </source>
</evidence>
<dbReference type="Gene3D" id="3.40.720.10">
    <property type="entry name" value="Alkaline Phosphatase, subunit A"/>
    <property type="match status" value="1"/>
</dbReference>
<evidence type="ECO:0000256" key="6">
    <source>
        <dbReference type="ARBA" id="ARBA00023180"/>
    </source>
</evidence>
<dbReference type="KEGG" id="tpal:117645030"/>
<dbReference type="PANTHER" id="PTHR10342:SF264">
    <property type="entry name" value="MIP05773P-RELATED"/>
    <property type="match status" value="1"/>
</dbReference>
<name>A0A6P8YLL9_THRPL</name>
<sequence length="585" mass="62940">MAVTLQLVLLALVALVALLGVAAVGAAPGRPHIVIILADDLGWNDVSFHGSDQIPTPNIDALAYNGIVLNNYYTQPMCTPSRAALLTGVHPIHTGMQHGVILEPEPWGLPLDVPVMPQYLRGLGYRAHAVGKWHLGFFRANYTPEARGFHSHFGLWNGYHDYYTHQTQGSFIDMDGYDMRRGMAVDWGSRGGYSTDLFTDEAVRVIRDHPVGDRAPPLFLYLAHLAPHAGNYEAPLQAPAEAIKAFGHIKDPERRVYAAMVSKLDESVGRVVAALQEQDMLSNSVIVFASDNGAITSGLHPNKGSNWPLKGVKGGPWDGAVRVPACVWSPLLQRARRTSQQLMHVTDWLPTLLAAAGAAPAPGLALDGVNQWEALSAASGAPRKEVLVNVDYRASGAGGYAALRLGDYKIVNGTALLGYQDAWLGDSGLEEPAPGVDSVALARSSGTARSLEAAGLPLADGGVARGVRAAARLRCGASRVEKDGFRFPECRPLLAPCVFDLAVDPCERRNLYGTPLLPPDVRAALEARLAALAATARPPRNEPSDLRADPAYWNNTWTNWADLLDAADDGLPAMFQPRRRGSRWG</sequence>
<dbReference type="GeneID" id="117645030"/>
<dbReference type="InterPro" id="IPR017850">
    <property type="entry name" value="Alkaline_phosphatase_core_sf"/>
</dbReference>
<dbReference type="Gene3D" id="3.30.1120.10">
    <property type="match status" value="1"/>
</dbReference>
<feature type="domain" description="Sulfatase N-terminal" evidence="8">
    <location>
        <begin position="31"/>
        <end position="358"/>
    </location>
</feature>
<keyword evidence="3" id="KW-0479">Metal-binding</keyword>
<reference evidence="10" key="1">
    <citation type="submission" date="2025-08" db="UniProtKB">
        <authorList>
            <consortium name="RefSeq"/>
        </authorList>
    </citation>
    <scope>IDENTIFICATION</scope>
    <source>
        <tissue evidence="10">Total insect</tissue>
    </source>
</reference>
<proteinExistence type="inferred from homology"/>
<dbReference type="AlphaFoldDB" id="A0A6P8YLL9"/>
<keyword evidence="4" id="KW-0378">Hydrolase</keyword>
<evidence type="ECO:0000256" key="1">
    <source>
        <dbReference type="ARBA" id="ARBA00001913"/>
    </source>
</evidence>
<dbReference type="FunCoup" id="A0A6P8YLL9">
    <property type="interactions" value="76"/>
</dbReference>
<protein>
    <submittedName>
        <fullName evidence="10">Arylsulfatase B-like</fullName>
    </submittedName>
</protein>
<organism evidence="10">
    <name type="scientific">Thrips palmi</name>
    <name type="common">Melon thrips</name>
    <dbReference type="NCBI Taxonomy" id="161013"/>
    <lineage>
        <taxon>Eukaryota</taxon>
        <taxon>Metazoa</taxon>
        <taxon>Ecdysozoa</taxon>
        <taxon>Arthropoda</taxon>
        <taxon>Hexapoda</taxon>
        <taxon>Insecta</taxon>
        <taxon>Pterygota</taxon>
        <taxon>Neoptera</taxon>
        <taxon>Paraneoptera</taxon>
        <taxon>Thysanoptera</taxon>
        <taxon>Terebrantia</taxon>
        <taxon>Thripoidea</taxon>
        <taxon>Thripidae</taxon>
        <taxon>Thrips</taxon>
    </lineage>
</organism>
<keyword evidence="5" id="KW-0106">Calcium</keyword>
<evidence type="ECO:0000313" key="9">
    <source>
        <dbReference type="Proteomes" id="UP000515158"/>
    </source>
</evidence>
<dbReference type="InParanoid" id="A0A6P8YLL9"/>
<dbReference type="Pfam" id="PF00884">
    <property type="entry name" value="Sulfatase"/>
    <property type="match status" value="1"/>
</dbReference>
<evidence type="ECO:0000256" key="3">
    <source>
        <dbReference type="ARBA" id="ARBA00022723"/>
    </source>
</evidence>
<keyword evidence="9" id="KW-1185">Reference proteome</keyword>